<sequence length="116" mass="13193">MVSGKHKKAPSLYKILQLLRSIMTNSHAVKVEAQETGFVIEVFTERSCSGLLVFILETFEELGLDVLHARVSSSHNFHLEAVAITNDNKQSNEKDAQRVEQSMFQAFQRWSEVNQN</sequence>
<dbReference type="EMBL" id="KE346166">
    <property type="protein sequence ID" value="EXC28454.1"/>
    <property type="molecule type" value="Genomic_DNA"/>
</dbReference>
<evidence type="ECO:0000313" key="4">
    <source>
        <dbReference type="EMBL" id="EXC28454.1"/>
    </source>
</evidence>
<dbReference type="CDD" id="cd04873">
    <property type="entry name" value="ACT_UUR-ACR-like"/>
    <property type="match status" value="1"/>
</dbReference>
<name>W9SEG2_9ROSA</name>
<reference evidence="5" key="1">
    <citation type="submission" date="2013-01" db="EMBL/GenBank/DDBJ databases">
        <title>Draft Genome Sequence of a Mulberry Tree, Morus notabilis C.K. Schneid.</title>
        <authorList>
            <person name="He N."/>
            <person name="Zhao S."/>
        </authorList>
    </citation>
    <scope>NUCLEOTIDE SEQUENCE</scope>
</reference>
<dbReference type="InterPro" id="IPR051358">
    <property type="entry name" value="TF_AMS/ICE1/BHLH6-like"/>
</dbReference>
<dbReference type="GO" id="GO:0043565">
    <property type="term" value="F:sequence-specific DNA binding"/>
    <property type="evidence" value="ECO:0007669"/>
    <property type="project" value="TreeGrafter"/>
</dbReference>
<evidence type="ECO:0000256" key="2">
    <source>
        <dbReference type="ARBA" id="ARBA00023242"/>
    </source>
</evidence>
<evidence type="ECO:0000256" key="1">
    <source>
        <dbReference type="ARBA" id="ARBA00004123"/>
    </source>
</evidence>
<accession>W9SEG2</accession>
<organism evidence="4 5">
    <name type="scientific">Morus notabilis</name>
    <dbReference type="NCBI Taxonomy" id="981085"/>
    <lineage>
        <taxon>Eukaryota</taxon>
        <taxon>Viridiplantae</taxon>
        <taxon>Streptophyta</taxon>
        <taxon>Embryophyta</taxon>
        <taxon>Tracheophyta</taxon>
        <taxon>Spermatophyta</taxon>
        <taxon>Magnoliopsida</taxon>
        <taxon>eudicotyledons</taxon>
        <taxon>Gunneridae</taxon>
        <taxon>Pentapetalae</taxon>
        <taxon>rosids</taxon>
        <taxon>fabids</taxon>
        <taxon>Rosales</taxon>
        <taxon>Moraceae</taxon>
        <taxon>Moreae</taxon>
        <taxon>Morus</taxon>
    </lineage>
</organism>
<dbReference type="InterPro" id="IPR054502">
    <property type="entry name" value="bHLH-TF_ACT-like_plant"/>
</dbReference>
<gene>
    <name evidence="4" type="ORF">L484_001535</name>
</gene>
<evidence type="ECO:0000259" key="3">
    <source>
        <dbReference type="Pfam" id="PF22754"/>
    </source>
</evidence>
<dbReference type="AlphaFoldDB" id="W9SEG2"/>
<evidence type="ECO:0000313" key="5">
    <source>
        <dbReference type="Proteomes" id="UP000030645"/>
    </source>
</evidence>
<dbReference type="PANTHER" id="PTHR31945:SF146">
    <property type="entry name" value="ACT DOMAIN-CONTAINING PROTEIN"/>
    <property type="match status" value="1"/>
</dbReference>
<dbReference type="STRING" id="981085.W9SEG2"/>
<keyword evidence="2" id="KW-0539">Nucleus</keyword>
<proteinExistence type="predicted"/>
<comment type="subcellular location">
    <subcellularLocation>
        <location evidence="1">Nucleus</location>
    </subcellularLocation>
</comment>
<protein>
    <recommendedName>
        <fullName evidence="3">Plant bHLH transcription factor ACT-like domain-containing protein</fullName>
    </recommendedName>
</protein>
<feature type="domain" description="Plant bHLH transcription factor ACT-like" evidence="3">
    <location>
        <begin position="29"/>
        <end position="107"/>
    </location>
</feature>
<dbReference type="GO" id="GO:0005634">
    <property type="term" value="C:nucleus"/>
    <property type="evidence" value="ECO:0007669"/>
    <property type="project" value="UniProtKB-SubCell"/>
</dbReference>
<keyword evidence="5" id="KW-1185">Reference proteome</keyword>
<dbReference type="PANTHER" id="PTHR31945">
    <property type="entry name" value="TRANSCRIPTION FACTOR SCREAM2-RELATED"/>
    <property type="match status" value="1"/>
</dbReference>
<dbReference type="Pfam" id="PF22754">
    <property type="entry name" value="bHLH-TF_ACT-like_plant"/>
    <property type="match status" value="1"/>
</dbReference>
<dbReference type="GO" id="GO:0003700">
    <property type="term" value="F:DNA-binding transcription factor activity"/>
    <property type="evidence" value="ECO:0007669"/>
    <property type="project" value="TreeGrafter"/>
</dbReference>
<dbReference type="Proteomes" id="UP000030645">
    <property type="component" value="Unassembled WGS sequence"/>
</dbReference>